<dbReference type="InterPro" id="IPR006121">
    <property type="entry name" value="HMA_dom"/>
</dbReference>
<evidence type="ECO:0000256" key="1">
    <source>
        <dbReference type="SAM" id="SignalP"/>
    </source>
</evidence>
<feature type="domain" description="HMA" evidence="2">
    <location>
        <begin position="24"/>
        <end position="90"/>
    </location>
</feature>
<dbReference type="InterPro" id="IPR036163">
    <property type="entry name" value="HMA_dom_sf"/>
</dbReference>
<dbReference type="Proteomes" id="UP000306229">
    <property type="component" value="Chromosome"/>
</dbReference>
<keyword evidence="4" id="KW-1185">Reference proteome</keyword>
<dbReference type="AlphaFoldDB" id="A0A5B7TS63"/>
<sequence>MKRLILILVAIMAISVSAEAQSKTSKVTFEVDGVCEMCKERIEKAAILTKGVKFATWNIQKKELYCIYNNKKTTLTKIKQAIADVGHDTKEIKATDEVYNGIDECCKYRTLETH</sequence>
<reference evidence="3 4" key="1">
    <citation type="submission" date="2019-05" db="EMBL/GenBank/DDBJ databases">
        <title>Algicella ahnfeltiae gen. nov., sp. nov., a novel marine bacterium of the family Flavobacteriaceae isolated from a red alga.</title>
        <authorList>
            <person name="Nedashkovskaya O.I."/>
            <person name="Kukhlevskiy A.D."/>
            <person name="Kim S.-G."/>
            <person name="Zhukova N.V."/>
            <person name="Mikhailov V.V."/>
        </authorList>
    </citation>
    <scope>NUCLEOTIDE SEQUENCE [LARGE SCALE GENOMIC DNA]</scope>
    <source>
        <strain evidence="3 4">10Alg115</strain>
    </source>
</reference>
<evidence type="ECO:0000313" key="4">
    <source>
        <dbReference type="Proteomes" id="UP000306229"/>
    </source>
</evidence>
<keyword evidence="1" id="KW-0732">Signal</keyword>
<accession>A0A5B7TS63</accession>
<dbReference type="SUPFAM" id="SSF55008">
    <property type="entry name" value="HMA, heavy metal-associated domain"/>
    <property type="match status" value="1"/>
</dbReference>
<dbReference type="OrthoDB" id="5513217at2"/>
<dbReference type="PROSITE" id="PS50846">
    <property type="entry name" value="HMA_2"/>
    <property type="match status" value="1"/>
</dbReference>
<dbReference type="RefSeq" id="WP_138948750.1">
    <property type="nucleotide sequence ID" value="NZ_CP040749.1"/>
</dbReference>
<protein>
    <submittedName>
        <fullName evidence="3">Metal transporter</fullName>
    </submittedName>
</protein>
<name>A0A5B7TS63_9FLAO</name>
<gene>
    <name evidence="3" type="ORF">FF125_05015</name>
</gene>
<dbReference type="EMBL" id="CP040749">
    <property type="protein sequence ID" value="QCX37827.1"/>
    <property type="molecule type" value="Genomic_DNA"/>
</dbReference>
<proteinExistence type="predicted"/>
<dbReference type="KEGG" id="fbe:FF125_05015"/>
<organism evidence="3 4">
    <name type="scientific">Aureibaculum algae</name>
    <dbReference type="NCBI Taxonomy" id="2584122"/>
    <lineage>
        <taxon>Bacteria</taxon>
        <taxon>Pseudomonadati</taxon>
        <taxon>Bacteroidota</taxon>
        <taxon>Flavobacteriia</taxon>
        <taxon>Flavobacteriales</taxon>
        <taxon>Flavobacteriaceae</taxon>
        <taxon>Aureibaculum</taxon>
    </lineage>
</organism>
<evidence type="ECO:0000313" key="3">
    <source>
        <dbReference type="EMBL" id="QCX37827.1"/>
    </source>
</evidence>
<dbReference type="GO" id="GO:0046872">
    <property type="term" value="F:metal ion binding"/>
    <property type="evidence" value="ECO:0007669"/>
    <property type="project" value="InterPro"/>
</dbReference>
<evidence type="ECO:0000259" key="2">
    <source>
        <dbReference type="PROSITE" id="PS50846"/>
    </source>
</evidence>
<feature type="signal peptide" evidence="1">
    <location>
        <begin position="1"/>
        <end position="20"/>
    </location>
</feature>
<feature type="chain" id="PRO_5023131508" evidence="1">
    <location>
        <begin position="21"/>
        <end position="114"/>
    </location>
</feature>
<dbReference type="Gene3D" id="3.30.70.100">
    <property type="match status" value="1"/>
</dbReference>